<dbReference type="RefSeq" id="WP_009035810.1">
    <property type="nucleotide sequence ID" value="NZ_ALWO02000037.1"/>
</dbReference>
<dbReference type="eggNOG" id="ENOG5032Y59">
    <property type="taxonomic scope" value="Bacteria"/>
</dbReference>
<dbReference type="OrthoDB" id="1467713at2"/>
<proteinExistence type="predicted"/>
<accession>S2D8A3</accession>
<dbReference type="EMBL" id="ALWO02000037">
    <property type="protein sequence ID" value="EOZ95442.1"/>
    <property type="molecule type" value="Genomic_DNA"/>
</dbReference>
<evidence type="ECO:0000313" key="2">
    <source>
        <dbReference type="Proteomes" id="UP000006073"/>
    </source>
</evidence>
<name>S2D8A3_INDAL</name>
<dbReference type="STRING" id="1189612.A33Q_2804"/>
<gene>
    <name evidence="1" type="ORF">A33Q_2804</name>
</gene>
<reference evidence="1 2" key="1">
    <citation type="journal article" date="2013" name="Genome Announc.">
        <title>Draft Genome Sequence of Indibacter alkaliphilus Strain LW1T, Isolated from Lonar Lake, a Haloalkaline Lake in the Buldana District of Maharashtra, India.</title>
        <authorList>
            <person name="Singh A."/>
            <person name="Kumar Jangir P."/>
            <person name="Sharma R."/>
            <person name="Singh A."/>
            <person name="Kumar Pinnaka A."/>
            <person name="Shivaji S."/>
        </authorList>
    </citation>
    <scope>NUCLEOTIDE SEQUENCE [LARGE SCALE GENOMIC DNA]</scope>
    <source>
        <strain evidence="2">CCUG 57479 / KCTC 22604 / LW1</strain>
    </source>
</reference>
<dbReference type="AlphaFoldDB" id="S2D8A3"/>
<keyword evidence="2" id="KW-1185">Reference proteome</keyword>
<dbReference type="Proteomes" id="UP000006073">
    <property type="component" value="Unassembled WGS sequence"/>
</dbReference>
<sequence>MRVVKEFTKEEIRVSVYSWNNKYLLKFEIGPLEQTYKVPETEILEEQDIDAFCEGEFFEKVESLFKEMGESLRKQLENI</sequence>
<evidence type="ECO:0000313" key="1">
    <source>
        <dbReference type="EMBL" id="EOZ95442.1"/>
    </source>
</evidence>
<organism evidence="1 2">
    <name type="scientific">Indibacter alkaliphilus (strain CCUG 57479 / KCTC 22604 / LW1)</name>
    <dbReference type="NCBI Taxonomy" id="1189612"/>
    <lineage>
        <taxon>Bacteria</taxon>
        <taxon>Pseudomonadati</taxon>
        <taxon>Bacteroidota</taxon>
        <taxon>Cytophagia</taxon>
        <taxon>Cytophagales</taxon>
        <taxon>Cyclobacteriaceae</taxon>
    </lineage>
</organism>
<protein>
    <submittedName>
        <fullName evidence="1">Uncharacterized protein</fullName>
    </submittedName>
</protein>
<comment type="caution">
    <text evidence="1">The sequence shown here is derived from an EMBL/GenBank/DDBJ whole genome shotgun (WGS) entry which is preliminary data.</text>
</comment>